<gene>
    <name evidence="2" type="primary">yhcR_2</name>
    <name evidence="2" type="ORF">Cocul_01362</name>
</gene>
<dbReference type="GO" id="GO:0004519">
    <property type="term" value="F:endonuclease activity"/>
    <property type="evidence" value="ECO:0007669"/>
    <property type="project" value="UniProtKB-KW"/>
</dbReference>
<organism evidence="2 3">
    <name type="scientific">Corynebacterium oculi</name>
    <dbReference type="NCBI Taxonomy" id="1544416"/>
    <lineage>
        <taxon>Bacteria</taxon>
        <taxon>Bacillati</taxon>
        <taxon>Actinomycetota</taxon>
        <taxon>Actinomycetes</taxon>
        <taxon>Mycobacteriales</taxon>
        <taxon>Corynebacteriaceae</taxon>
        <taxon>Corynebacterium</taxon>
    </lineage>
</organism>
<dbReference type="STRING" id="1544416.Cocul_01362"/>
<sequence length="129" mass="13351">MKYQSCLSALVIAASSLSAPTALAQQPPQAQQDHQPVRLSVQNITDFHGHFSETKDDPGAARLSCALDKAAEGGPRVLTASGDNIGGSPFNSAILDDEPTVEVLNQMGLDATAGATTSFIRATRTSPSA</sequence>
<keyword evidence="2" id="KW-0378">Hydrolase</keyword>
<evidence type="ECO:0000313" key="3">
    <source>
        <dbReference type="Proteomes" id="UP000050517"/>
    </source>
</evidence>
<proteinExistence type="predicted"/>
<dbReference type="Gene3D" id="3.60.21.10">
    <property type="match status" value="1"/>
</dbReference>
<name>A0A0Q0Z518_9CORY</name>
<dbReference type="AlphaFoldDB" id="A0A0Q0Z518"/>
<dbReference type="OrthoDB" id="1016457at2"/>
<dbReference type="SUPFAM" id="SSF56300">
    <property type="entry name" value="Metallo-dependent phosphatases"/>
    <property type="match status" value="1"/>
</dbReference>
<keyword evidence="1" id="KW-0732">Signal</keyword>
<evidence type="ECO:0000256" key="1">
    <source>
        <dbReference type="SAM" id="SignalP"/>
    </source>
</evidence>
<keyword evidence="3" id="KW-1185">Reference proteome</keyword>
<dbReference type="RefSeq" id="WP_055122470.1">
    <property type="nucleotide sequence ID" value="NZ_LKST01000002.1"/>
</dbReference>
<feature type="chain" id="PRO_5006187436" evidence="1">
    <location>
        <begin position="25"/>
        <end position="129"/>
    </location>
</feature>
<dbReference type="EC" id="3.1.31.-" evidence="2"/>
<protein>
    <submittedName>
        <fullName evidence="2">Endonuclease YhcR</fullName>
        <ecNumber evidence="2">3.1.31.-</ecNumber>
    </submittedName>
</protein>
<dbReference type="EMBL" id="LKST01000002">
    <property type="protein sequence ID" value="KQB84558.1"/>
    <property type="molecule type" value="Genomic_DNA"/>
</dbReference>
<keyword evidence="2" id="KW-0540">Nuclease</keyword>
<accession>A0A0Q0Z518</accession>
<comment type="caution">
    <text evidence="2">The sequence shown here is derived from an EMBL/GenBank/DDBJ whole genome shotgun (WGS) entry which is preliminary data.</text>
</comment>
<keyword evidence="2" id="KW-0255">Endonuclease</keyword>
<dbReference type="PATRIC" id="fig|1544416.3.peg.1369"/>
<dbReference type="GO" id="GO:0016787">
    <property type="term" value="F:hydrolase activity"/>
    <property type="evidence" value="ECO:0007669"/>
    <property type="project" value="UniProtKB-KW"/>
</dbReference>
<dbReference type="Proteomes" id="UP000050517">
    <property type="component" value="Unassembled WGS sequence"/>
</dbReference>
<evidence type="ECO:0000313" key="2">
    <source>
        <dbReference type="EMBL" id="KQB84558.1"/>
    </source>
</evidence>
<reference evidence="2 3" key="1">
    <citation type="submission" date="2015-10" db="EMBL/GenBank/DDBJ databases">
        <title>Corynebacteirum lowii and Corynebacterium oculi species nova, derived from human clinical disease and and emended description of Corynebacterium mastiditis.</title>
        <authorList>
            <person name="Bernard K."/>
            <person name="Pacheco A.L."/>
            <person name="Mcdougall C."/>
            <person name="Burtx T."/>
            <person name="Weibe D."/>
            <person name="Tyler S."/>
            <person name="Olson A.B."/>
            <person name="Cnockaert M."/>
            <person name="Eguchi H."/>
            <person name="Kuwahara T."/>
            <person name="Nakayama-Imaohji H."/>
            <person name="Boudewijins M."/>
            <person name="Van Hoecke F."/>
            <person name="Bernier A.-M."/>
            <person name="Vandamme P."/>
        </authorList>
    </citation>
    <scope>NUCLEOTIDE SEQUENCE [LARGE SCALE GENOMIC DNA]</scope>
    <source>
        <strain evidence="2 3">NML 130210</strain>
    </source>
</reference>
<feature type="signal peptide" evidence="1">
    <location>
        <begin position="1"/>
        <end position="24"/>
    </location>
</feature>
<dbReference type="InterPro" id="IPR029052">
    <property type="entry name" value="Metallo-depent_PP-like"/>
</dbReference>